<comment type="caution">
    <text evidence="12">The sequence shown here is derived from an EMBL/GenBank/DDBJ whole genome shotgun (WGS) entry which is preliminary data.</text>
</comment>
<accession>A0AAQ1KG74</accession>
<reference evidence="12 13" key="1">
    <citation type="submission" date="2016-10" db="EMBL/GenBank/DDBJ databases">
        <authorList>
            <person name="Varghese N."/>
            <person name="Submissions S."/>
        </authorList>
    </citation>
    <scope>NUCLEOTIDE SEQUENCE [LARGE SCALE GENOMIC DNA]</scope>
    <source>
        <strain evidence="12 13">LMG 18378</strain>
    </source>
</reference>
<dbReference type="GO" id="GO:0043546">
    <property type="term" value="F:molybdopterin cofactor binding"/>
    <property type="evidence" value="ECO:0007669"/>
    <property type="project" value="InterPro"/>
</dbReference>
<evidence type="ECO:0000256" key="5">
    <source>
        <dbReference type="ARBA" id="ARBA00022505"/>
    </source>
</evidence>
<dbReference type="GO" id="GO:1990204">
    <property type="term" value="C:oxidoreductase complex"/>
    <property type="evidence" value="ECO:0007669"/>
    <property type="project" value="UniProtKB-ARBA"/>
</dbReference>
<dbReference type="AlphaFoldDB" id="A0AAQ1KG74"/>
<keyword evidence="13" id="KW-1185">Reference proteome</keyword>
<keyword evidence="9" id="KW-0411">Iron-sulfur</keyword>
<name>A0AAQ1KG74_9PSED</name>
<evidence type="ECO:0000313" key="12">
    <source>
        <dbReference type="EMBL" id="SFD03474.1"/>
    </source>
</evidence>
<dbReference type="EMBL" id="FOLS01000015">
    <property type="protein sequence ID" value="SFD03474.1"/>
    <property type="molecule type" value="Genomic_DNA"/>
</dbReference>
<dbReference type="NCBIfam" id="TIGR01701">
    <property type="entry name" value="Fdhalpha-like"/>
    <property type="match status" value="1"/>
</dbReference>
<evidence type="ECO:0000256" key="6">
    <source>
        <dbReference type="ARBA" id="ARBA00022723"/>
    </source>
</evidence>
<evidence type="ECO:0000259" key="10">
    <source>
        <dbReference type="Pfam" id="PF00384"/>
    </source>
</evidence>
<organism evidence="12 13">
    <name type="scientific">Pseudomonas citronellolis</name>
    <dbReference type="NCBI Taxonomy" id="53408"/>
    <lineage>
        <taxon>Bacteria</taxon>
        <taxon>Pseudomonadati</taxon>
        <taxon>Pseudomonadota</taxon>
        <taxon>Gammaproteobacteria</taxon>
        <taxon>Pseudomonadales</taxon>
        <taxon>Pseudomonadaceae</taxon>
        <taxon>Pseudomonas</taxon>
    </lineage>
</organism>
<dbReference type="CDD" id="cd02767">
    <property type="entry name" value="MopB_ydeP"/>
    <property type="match status" value="1"/>
</dbReference>
<gene>
    <name evidence="12" type="ORF">SAMN05216577_11513</name>
</gene>
<evidence type="ECO:0000259" key="11">
    <source>
        <dbReference type="Pfam" id="PF01568"/>
    </source>
</evidence>
<dbReference type="GO" id="GO:0051539">
    <property type="term" value="F:4 iron, 4 sulfur cluster binding"/>
    <property type="evidence" value="ECO:0007669"/>
    <property type="project" value="UniProtKB-KW"/>
</dbReference>
<evidence type="ECO:0000256" key="3">
    <source>
        <dbReference type="ARBA" id="ARBA00010312"/>
    </source>
</evidence>
<dbReference type="GO" id="GO:0008863">
    <property type="term" value="F:formate dehydrogenase (NAD+) activity"/>
    <property type="evidence" value="ECO:0007669"/>
    <property type="project" value="InterPro"/>
</dbReference>
<dbReference type="Gene3D" id="3.40.228.10">
    <property type="entry name" value="Dimethylsulfoxide Reductase, domain 2"/>
    <property type="match status" value="1"/>
</dbReference>
<dbReference type="InterPro" id="IPR009010">
    <property type="entry name" value="Asp_de-COase-like_dom_sf"/>
</dbReference>
<dbReference type="InterPro" id="IPR050123">
    <property type="entry name" value="Prok_molybdopt-oxidoreductase"/>
</dbReference>
<dbReference type="InterPro" id="IPR037951">
    <property type="entry name" value="MopB_CT_YdeP"/>
</dbReference>
<proteinExistence type="inferred from homology"/>
<keyword evidence="6" id="KW-0479">Metal-binding</keyword>
<evidence type="ECO:0000256" key="2">
    <source>
        <dbReference type="ARBA" id="ARBA00001966"/>
    </source>
</evidence>
<evidence type="ECO:0000256" key="7">
    <source>
        <dbReference type="ARBA" id="ARBA00023002"/>
    </source>
</evidence>
<comment type="cofactor">
    <cofactor evidence="1">
        <name>Mo-bis(molybdopterin guanine dinucleotide)</name>
        <dbReference type="ChEBI" id="CHEBI:60539"/>
    </cofactor>
</comment>
<dbReference type="InterPro" id="IPR010046">
    <property type="entry name" value="Mopterin_OxRdtse_a_bac"/>
</dbReference>
<keyword evidence="5" id="KW-0500">Molybdenum</keyword>
<dbReference type="InterPro" id="IPR006656">
    <property type="entry name" value="Mopterin_OxRdtase"/>
</dbReference>
<evidence type="ECO:0000256" key="9">
    <source>
        <dbReference type="ARBA" id="ARBA00023014"/>
    </source>
</evidence>
<dbReference type="SUPFAM" id="SSF50692">
    <property type="entry name" value="ADC-like"/>
    <property type="match status" value="1"/>
</dbReference>
<keyword evidence="4" id="KW-0004">4Fe-4S</keyword>
<dbReference type="SUPFAM" id="SSF53706">
    <property type="entry name" value="Formate dehydrogenase/DMSO reductase, domains 1-3"/>
    <property type="match status" value="1"/>
</dbReference>
<keyword evidence="7" id="KW-0560">Oxidoreductase</keyword>
<sequence>MTIRRKVPGVRKYDGPAGGWGALKATATAVREQMDTLKAPITLMRTNQPDGFDCPGCAWPDKEHRSTFQFCENGAKAVTWEATSKRVTPEFFASHPVASLLHRSDYELEDLGRITHPLVYDRASDTYQPIEWETAFARIGEILRGLEPDEVEFYTSGRASNEAAYLYQLFAREYGTNNFPDCSNMCHEPTSVGLPRSIGIGKGTVSLDDFEACELIISIGHNPGTNHPRMMGTLHEASRRKVPIMVFNPLRERALERFADPQDMIEMATYGSTRIASSYFMVKAGGDAAAIKGIMKALLEIEDSLGGALDYAFIKQHTVGFDALVADLHATQWPDIEAASGLKKSDLEMVAAAYAKSNATIVTYGMGITQHNEGTANVRLICDLLMLRGNFGKPGAGICPLRGHSNVQGNRTVGITEKPSSAFLGKIEQVLGFKPPAQHGHDAVQAMQAMIDGTAKALICLGGNFAVALPDPGQCFPAMGKLELSVHIGTKLNRTHLLVGKHSFLFPCLGRTELDVQETGPQSVTVEDSMSMVHASAGKLKPASDVLLSEPAIVAGMANATLPDSKVPWLELVADYDRIRDLIEKTVPGFDDFNARIRVPGGFRMPLPPTERKWDTPSGKAEFFVFPGLHEDKVVEGEDVLRLVTIRSHDQYNTTIYALDDRYRGVFGRRDVLFMNPDDLAARGLEHGDLVDIETITAGRKLRYEKITAIEYKIAAGSVAAYYPEANRLVPLDYIDVDSGTPSYKSVPVRVMRSEVN</sequence>
<dbReference type="GO" id="GO:0030151">
    <property type="term" value="F:molybdenum ion binding"/>
    <property type="evidence" value="ECO:0007669"/>
    <property type="project" value="InterPro"/>
</dbReference>
<dbReference type="Pfam" id="PF01568">
    <property type="entry name" value="Molydop_binding"/>
    <property type="match status" value="1"/>
</dbReference>
<dbReference type="RefSeq" id="WP_074980833.1">
    <property type="nucleotide sequence ID" value="NZ_FOLS01000015.1"/>
</dbReference>
<evidence type="ECO:0000256" key="8">
    <source>
        <dbReference type="ARBA" id="ARBA00023004"/>
    </source>
</evidence>
<dbReference type="PANTHER" id="PTHR43105:SF4">
    <property type="entry name" value="PROTEIN YDEP"/>
    <property type="match status" value="1"/>
</dbReference>
<feature type="domain" description="Molybdopterin oxidoreductase" evidence="10">
    <location>
        <begin position="113"/>
        <end position="484"/>
    </location>
</feature>
<evidence type="ECO:0000256" key="1">
    <source>
        <dbReference type="ARBA" id="ARBA00001942"/>
    </source>
</evidence>
<dbReference type="GO" id="GO:0016020">
    <property type="term" value="C:membrane"/>
    <property type="evidence" value="ECO:0007669"/>
    <property type="project" value="TreeGrafter"/>
</dbReference>
<dbReference type="Proteomes" id="UP000183385">
    <property type="component" value="Unassembled WGS sequence"/>
</dbReference>
<protein>
    <submittedName>
        <fullName evidence="12">Oxidoreductase alpha (Molybdopterin) subunit</fullName>
    </submittedName>
</protein>
<dbReference type="InterPro" id="IPR041953">
    <property type="entry name" value="YdeP_MopB"/>
</dbReference>
<dbReference type="PIRSF" id="PIRSF000144">
    <property type="entry name" value="CbbBc"/>
    <property type="match status" value="1"/>
</dbReference>
<dbReference type="GO" id="GO:0045333">
    <property type="term" value="P:cellular respiration"/>
    <property type="evidence" value="ECO:0007669"/>
    <property type="project" value="UniProtKB-ARBA"/>
</dbReference>
<comment type="cofactor">
    <cofactor evidence="2">
        <name>[4Fe-4S] cluster</name>
        <dbReference type="ChEBI" id="CHEBI:49883"/>
    </cofactor>
</comment>
<dbReference type="Pfam" id="PF00384">
    <property type="entry name" value="Molybdopterin"/>
    <property type="match status" value="1"/>
</dbReference>
<feature type="domain" description="Molybdopterin dinucleotide-binding" evidence="11">
    <location>
        <begin position="641"/>
        <end position="748"/>
    </location>
</feature>
<dbReference type="CDD" id="cd02787">
    <property type="entry name" value="MopB_CT_ydeP"/>
    <property type="match status" value="1"/>
</dbReference>
<keyword evidence="8" id="KW-0408">Iron</keyword>
<dbReference type="Gene3D" id="3.40.50.740">
    <property type="match status" value="1"/>
</dbReference>
<dbReference type="Gene3D" id="2.40.40.20">
    <property type="match status" value="1"/>
</dbReference>
<comment type="similarity">
    <text evidence="3">Belongs to the prokaryotic molybdopterin-containing oxidoreductase family.</text>
</comment>
<evidence type="ECO:0000313" key="13">
    <source>
        <dbReference type="Proteomes" id="UP000183385"/>
    </source>
</evidence>
<evidence type="ECO:0000256" key="4">
    <source>
        <dbReference type="ARBA" id="ARBA00022485"/>
    </source>
</evidence>
<dbReference type="InterPro" id="IPR006657">
    <property type="entry name" value="MoPterin_dinucl-bd_dom"/>
</dbReference>
<dbReference type="PANTHER" id="PTHR43105">
    <property type="entry name" value="RESPIRATORY NITRATE REDUCTASE"/>
    <property type="match status" value="1"/>
</dbReference>